<sequence length="67" mass="7778">MLGVILLSKIYKIIIMQILTYIRIWILHEFHIIGCVLKNQYLGFCASRVPSKCSQVHFNSPIKSTEQ</sequence>
<keyword evidence="2" id="KW-1185">Reference proteome</keyword>
<evidence type="ECO:0000313" key="2">
    <source>
        <dbReference type="Proteomes" id="UP000595140"/>
    </source>
</evidence>
<dbReference type="AlphaFoldDB" id="A0A484N171"/>
<accession>A0A484N171</accession>
<name>A0A484N171_9ASTE</name>
<dbReference type="Proteomes" id="UP000595140">
    <property type="component" value="Unassembled WGS sequence"/>
</dbReference>
<evidence type="ECO:0000313" key="1">
    <source>
        <dbReference type="EMBL" id="VFQ93784.1"/>
    </source>
</evidence>
<reference evidence="1 2" key="1">
    <citation type="submission" date="2018-04" db="EMBL/GenBank/DDBJ databases">
        <authorList>
            <person name="Vogel A."/>
        </authorList>
    </citation>
    <scope>NUCLEOTIDE SEQUENCE [LARGE SCALE GENOMIC DNA]</scope>
</reference>
<gene>
    <name evidence="1" type="ORF">CCAM_LOCUS35560</name>
</gene>
<proteinExistence type="predicted"/>
<organism evidence="1 2">
    <name type="scientific">Cuscuta campestris</name>
    <dbReference type="NCBI Taxonomy" id="132261"/>
    <lineage>
        <taxon>Eukaryota</taxon>
        <taxon>Viridiplantae</taxon>
        <taxon>Streptophyta</taxon>
        <taxon>Embryophyta</taxon>
        <taxon>Tracheophyta</taxon>
        <taxon>Spermatophyta</taxon>
        <taxon>Magnoliopsida</taxon>
        <taxon>eudicotyledons</taxon>
        <taxon>Gunneridae</taxon>
        <taxon>Pentapetalae</taxon>
        <taxon>asterids</taxon>
        <taxon>lamiids</taxon>
        <taxon>Solanales</taxon>
        <taxon>Convolvulaceae</taxon>
        <taxon>Cuscuteae</taxon>
        <taxon>Cuscuta</taxon>
        <taxon>Cuscuta subgen. Grammica</taxon>
        <taxon>Cuscuta sect. Cleistogrammica</taxon>
    </lineage>
</organism>
<dbReference type="EMBL" id="OOIL02005040">
    <property type="protein sequence ID" value="VFQ93784.1"/>
    <property type="molecule type" value="Genomic_DNA"/>
</dbReference>
<protein>
    <submittedName>
        <fullName evidence="1">Uncharacterized protein</fullName>
    </submittedName>
</protein>